<dbReference type="InterPro" id="IPR023213">
    <property type="entry name" value="CAT-like_dom_sf"/>
</dbReference>
<dbReference type="Proteomes" id="UP001183615">
    <property type="component" value="Unassembled WGS sequence"/>
</dbReference>
<dbReference type="EMBL" id="JAVREV010000006">
    <property type="protein sequence ID" value="MDT0443536.1"/>
    <property type="molecule type" value="Genomic_DNA"/>
</dbReference>
<proteinExistence type="predicted"/>
<protein>
    <submittedName>
        <fullName evidence="2">Condensation domain-containing protein</fullName>
    </submittedName>
</protein>
<dbReference type="Gene3D" id="3.30.559.30">
    <property type="entry name" value="Nonribosomal peptide synthetase, condensation domain"/>
    <property type="match status" value="1"/>
</dbReference>
<evidence type="ECO:0000313" key="3">
    <source>
        <dbReference type="Proteomes" id="UP001183615"/>
    </source>
</evidence>
<dbReference type="InterPro" id="IPR001242">
    <property type="entry name" value="Condensation_dom"/>
</dbReference>
<name>A0ABU2S4C2_9ACTN</name>
<dbReference type="RefSeq" id="WP_311617881.1">
    <property type="nucleotide sequence ID" value="NZ_JAVREV010000006.1"/>
</dbReference>
<evidence type="ECO:0000259" key="1">
    <source>
        <dbReference type="Pfam" id="PF00668"/>
    </source>
</evidence>
<comment type="caution">
    <text evidence="2">The sequence shown here is derived from an EMBL/GenBank/DDBJ whole genome shotgun (WGS) entry which is preliminary data.</text>
</comment>
<keyword evidence="3" id="KW-1185">Reference proteome</keyword>
<dbReference type="SUPFAM" id="SSF52777">
    <property type="entry name" value="CoA-dependent acyltransferases"/>
    <property type="match status" value="2"/>
</dbReference>
<evidence type="ECO:0000313" key="2">
    <source>
        <dbReference type="EMBL" id="MDT0443536.1"/>
    </source>
</evidence>
<sequence>MLMTPITEYSPAPGELTEFLIPEAALRAAAAAPEHPAPPSYVQENHLWRQLANRAAGREQSPWLGVVFDLPGRLDTRAMAAALATWVRRHPTLLTWFSADPATRTIRRHAVPPEVLAVEPVSRGHHTSSALREWMQERFDGATDPLAWPPFVAGAVLGEGPEARSTVHLAIDHCHTDGYSVLLVFQELRALYEAELSGIPAKLPETGSYVDYCTLDRERAALLDTDAPEVARWRSFFLAGPPRTFPLELGIEPGRTYPSVPVEMDLFDATEAEAFAQACKEHGAGFIGGLHAAIGLAGHELGGHASYRGLTVVHTRNERRWLRSQGWFINLAPVEFPVAEDGGSAASFSQVVGHAQAAFGEAQSLAGVSPVRVVELTPGLTVQADDSAVLPMVSYMDFRHIPGSKDWAEADCNALVGPNRSADVSLWINRLWDRVYLKTHYPDTPIARTTVPRYLTHLRATLREIARTGDYRSGGPPAGTP</sequence>
<gene>
    <name evidence="2" type="ORF">RM779_13195</name>
</gene>
<dbReference type="PANTHER" id="PTHR45527">
    <property type="entry name" value="NONRIBOSOMAL PEPTIDE SYNTHETASE"/>
    <property type="match status" value="1"/>
</dbReference>
<reference evidence="3" key="1">
    <citation type="submission" date="2023-07" db="EMBL/GenBank/DDBJ databases">
        <title>30 novel species of actinomycetes from the DSMZ collection.</title>
        <authorList>
            <person name="Nouioui I."/>
        </authorList>
    </citation>
    <scope>NUCLEOTIDE SEQUENCE [LARGE SCALE GENOMIC DNA]</scope>
    <source>
        <strain evidence="3">DSM 41886</strain>
    </source>
</reference>
<accession>A0ABU2S4C2</accession>
<dbReference type="PANTHER" id="PTHR45527:SF1">
    <property type="entry name" value="FATTY ACID SYNTHASE"/>
    <property type="match status" value="1"/>
</dbReference>
<dbReference type="Gene3D" id="3.30.559.10">
    <property type="entry name" value="Chloramphenicol acetyltransferase-like domain"/>
    <property type="match status" value="1"/>
</dbReference>
<dbReference type="Pfam" id="PF00668">
    <property type="entry name" value="Condensation"/>
    <property type="match status" value="1"/>
</dbReference>
<organism evidence="2 3">
    <name type="scientific">Streptomyces johnsoniae</name>
    <dbReference type="NCBI Taxonomy" id="3075532"/>
    <lineage>
        <taxon>Bacteria</taxon>
        <taxon>Bacillati</taxon>
        <taxon>Actinomycetota</taxon>
        <taxon>Actinomycetes</taxon>
        <taxon>Kitasatosporales</taxon>
        <taxon>Streptomycetaceae</taxon>
        <taxon>Streptomyces</taxon>
    </lineage>
</organism>
<feature type="domain" description="Condensation" evidence="1">
    <location>
        <begin position="66"/>
        <end position="368"/>
    </location>
</feature>